<dbReference type="AlphaFoldDB" id="A0A937RBM1"/>
<feature type="compositionally biased region" description="Basic residues" evidence="1">
    <location>
        <begin position="479"/>
        <end position="491"/>
    </location>
</feature>
<accession>A0A937RBM1</accession>
<dbReference type="Gene3D" id="3.40.50.10540">
    <property type="entry name" value="Crotonobetainyl-coa:carnitine coa-transferase, domain 1"/>
    <property type="match status" value="2"/>
</dbReference>
<dbReference type="PANTHER" id="PTHR48228">
    <property type="entry name" value="SUCCINYL-COA--D-CITRAMALATE COA-TRANSFERASE"/>
    <property type="match status" value="1"/>
</dbReference>
<dbReference type="InterPro" id="IPR044855">
    <property type="entry name" value="CoA-Trfase_III_dom3_sf"/>
</dbReference>
<dbReference type="InterPro" id="IPR023606">
    <property type="entry name" value="CoA-Trfase_III_dom_1_sf"/>
</dbReference>
<name>A0A937RBM1_9ACTN</name>
<feature type="compositionally biased region" description="Basic residues" evidence="1">
    <location>
        <begin position="414"/>
        <end position="433"/>
    </location>
</feature>
<evidence type="ECO:0000256" key="1">
    <source>
        <dbReference type="SAM" id="MobiDB-lite"/>
    </source>
</evidence>
<dbReference type="Gene3D" id="3.30.1540.10">
    <property type="entry name" value="formyl-coa transferase, domain 3"/>
    <property type="match status" value="1"/>
</dbReference>
<dbReference type="GO" id="GO:0016740">
    <property type="term" value="F:transferase activity"/>
    <property type="evidence" value="ECO:0007669"/>
    <property type="project" value="UniProtKB-KW"/>
</dbReference>
<feature type="compositionally biased region" description="Basic residues" evidence="1">
    <location>
        <begin position="454"/>
        <end position="469"/>
    </location>
</feature>
<feature type="region of interest" description="Disordered" evidence="1">
    <location>
        <begin position="401"/>
        <end position="609"/>
    </location>
</feature>
<sequence>MAETRHCDPTAPPVGGATARARGPLAGLTVLDLSWGVAGPITAMLLADSGADVLRVEPPGGDPVRDDVAYKVWNRGKRSAVLDLTDAEQRAAFLRLADAADVLVESFAPGVTIRLGIDAPTLRARNPRLVYCSITGYGPDGPDAHRPGYDSLVAARTGLQWESRGVLGTPLNRIRGAAIPNADVEIPDLPANRFDQEGPVFLRSTWPSLGAAYNAVVGVSAALRAREVTGRGDLVETSLARGAIAANAPNWQWAENLDAPGFWMWVTDRRSPEGLFECADGRWVHFWTIRPSLVLEAAEGDELVLDGPKEDMKSGIRIGMDADEVPILYLYYGLLQEAFKKFPSEQWVAFGAARNLGIALVRSPEEAFADPALLAQGCVVEVDDPDAGPIRHAGVVLEFSETPGAVQGPAPRRGGAHRGGPGRRARPGARRRPGACSHPGTRAPGAGPRAAARPARRRAGPRPRPRRRGSLGGEGPRRPWGRRHQGARAARRLLDPHAHGPGHQLGQALDRARPQGPGRPRGAGAASRHRGRGRAQHARRRRRAARNRLRRTSRQVPATGLLPHPRLRGRPALSPARHRPDRQRAGRHRVRGRRLPARRPADVEPGEHG</sequence>
<evidence type="ECO:0000313" key="2">
    <source>
        <dbReference type="EMBL" id="MBL7627307.1"/>
    </source>
</evidence>
<keyword evidence="2" id="KW-0808">Transferase</keyword>
<keyword evidence="3" id="KW-1185">Reference proteome</keyword>
<dbReference type="PANTHER" id="PTHR48228:SF5">
    <property type="entry name" value="ALPHA-METHYLACYL-COA RACEMASE"/>
    <property type="match status" value="1"/>
</dbReference>
<protein>
    <submittedName>
        <fullName evidence="2">CoA transferase</fullName>
    </submittedName>
</protein>
<gene>
    <name evidence="2" type="ORF">I7412_09035</name>
</gene>
<dbReference type="Proteomes" id="UP000604475">
    <property type="component" value="Unassembled WGS sequence"/>
</dbReference>
<dbReference type="EMBL" id="JAEACQ010000159">
    <property type="protein sequence ID" value="MBL7627307.1"/>
    <property type="molecule type" value="Genomic_DNA"/>
</dbReference>
<feature type="compositionally biased region" description="Basic residues" evidence="1">
    <location>
        <begin position="527"/>
        <end position="553"/>
    </location>
</feature>
<feature type="compositionally biased region" description="Basic residues" evidence="1">
    <location>
        <begin position="576"/>
        <end position="597"/>
    </location>
</feature>
<organism evidence="2 3">
    <name type="scientific">Frankia nepalensis</name>
    <dbReference type="NCBI Taxonomy" id="1836974"/>
    <lineage>
        <taxon>Bacteria</taxon>
        <taxon>Bacillati</taxon>
        <taxon>Actinomycetota</taxon>
        <taxon>Actinomycetes</taxon>
        <taxon>Frankiales</taxon>
        <taxon>Frankiaceae</taxon>
        <taxon>Frankia</taxon>
    </lineage>
</organism>
<comment type="caution">
    <text evidence="2">The sequence shown here is derived from an EMBL/GenBank/DDBJ whole genome shotgun (WGS) entry which is preliminary data.</text>
</comment>
<dbReference type="Pfam" id="PF02515">
    <property type="entry name" value="CoA_transf_3"/>
    <property type="match status" value="1"/>
</dbReference>
<dbReference type="InterPro" id="IPR050509">
    <property type="entry name" value="CoA-transferase_III"/>
</dbReference>
<evidence type="ECO:0000313" key="3">
    <source>
        <dbReference type="Proteomes" id="UP000604475"/>
    </source>
</evidence>
<feature type="compositionally biased region" description="Low complexity" evidence="1">
    <location>
        <begin position="514"/>
        <end position="526"/>
    </location>
</feature>
<dbReference type="SUPFAM" id="SSF89796">
    <property type="entry name" value="CoA-transferase family III (CaiB/BaiF)"/>
    <property type="match status" value="1"/>
</dbReference>
<reference evidence="2" key="1">
    <citation type="submission" date="2020-12" db="EMBL/GenBank/DDBJ databases">
        <title>Genomic characterization of non-nitrogen-fixing Frankia strains.</title>
        <authorList>
            <person name="Carlos-Shanley C."/>
            <person name="Guerra T."/>
            <person name="Hahn D."/>
        </authorList>
    </citation>
    <scope>NUCLEOTIDE SEQUENCE</scope>
    <source>
        <strain evidence="2">CN6</strain>
    </source>
</reference>
<feature type="compositionally biased region" description="Basic and acidic residues" evidence="1">
    <location>
        <begin position="599"/>
        <end position="609"/>
    </location>
</feature>
<proteinExistence type="predicted"/>
<feature type="compositionally biased region" description="Low complexity" evidence="1">
    <location>
        <begin position="439"/>
        <end position="453"/>
    </location>
</feature>
<dbReference type="InterPro" id="IPR003673">
    <property type="entry name" value="CoA-Trfase_fam_III"/>
</dbReference>